<comment type="similarity">
    <text evidence="1">Belongs to the serine-aspartate repeat-containing protein (SDr) family.</text>
</comment>
<comment type="caution">
    <text evidence="8">The sequence shown here is derived from an EMBL/GenBank/DDBJ whole genome shotgun (WGS) entry which is preliminary data.</text>
</comment>
<dbReference type="InterPro" id="IPR041100">
    <property type="entry name" value="TQ"/>
</dbReference>
<dbReference type="Pfam" id="PF08341">
    <property type="entry name" value="TED"/>
    <property type="match status" value="1"/>
</dbReference>
<dbReference type="PANTHER" id="PTHR36108">
    <property type="entry name" value="COLOSSIN-B-RELATED"/>
    <property type="match status" value="1"/>
</dbReference>
<dbReference type="InterPro" id="IPR013552">
    <property type="entry name" value="Thioester_dom"/>
</dbReference>
<dbReference type="NCBIfam" id="TIGR01167">
    <property type="entry name" value="LPXTG_anchor"/>
    <property type="match status" value="1"/>
</dbReference>
<gene>
    <name evidence="8" type="ORF">FYJ69_10580</name>
</gene>
<dbReference type="GO" id="GO:0005975">
    <property type="term" value="P:carbohydrate metabolic process"/>
    <property type="evidence" value="ECO:0007669"/>
    <property type="project" value="UniProtKB-ARBA"/>
</dbReference>
<dbReference type="Pfam" id="PF18202">
    <property type="entry name" value="TQ"/>
    <property type="match status" value="4"/>
</dbReference>
<keyword evidence="3" id="KW-0732">Signal</keyword>
<evidence type="ECO:0000256" key="4">
    <source>
        <dbReference type="SAM" id="MobiDB-lite"/>
    </source>
</evidence>
<feature type="region of interest" description="Disordered" evidence="4">
    <location>
        <begin position="1106"/>
        <end position="1140"/>
    </location>
</feature>
<dbReference type="Gene3D" id="1.10.150.480">
    <property type="match status" value="1"/>
</dbReference>
<feature type="domain" description="T-Q ester bond containing" evidence="7">
    <location>
        <begin position="939"/>
        <end position="1059"/>
    </location>
</feature>
<evidence type="ECO:0000259" key="5">
    <source>
        <dbReference type="Pfam" id="PF08341"/>
    </source>
</evidence>
<dbReference type="Pfam" id="PF17802">
    <property type="entry name" value="SpaA"/>
    <property type="match status" value="2"/>
</dbReference>
<dbReference type="PANTHER" id="PTHR36108:SF13">
    <property type="entry name" value="COLOSSIN-B-RELATED"/>
    <property type="match status" value="1"/>
</dbReference>
<evidence type="ECO:0000256" key="3">
    <source>
        <dbReference type="ARBA" id="ARBA00022729"/>
    </source>
</evidence>
<feature type="domain" description="SpaA-like prealbumin fold" evidence="6">
    <location>
        <begin position="229"/>
        <end position="309"/>
    </location>
</feature>
<dbReference type="Gene3D" id="2.60.40.10">
    <property type="entry name" value="Immunoglobulins"/>
    <property type="match status" value="2"/>
</dbReference>
<feature type="region of interest" description="Disordered" evidence="4">
    <location>
        <begin position="753"/>
        <end position="779"/>
    </location>
</feature>
<dbReference type="InterPro" id="IPR023849">
    <property type="entry name" value="TQXA_dom"/>
</dbReference>
<evidence type="ECO:0000313" key="8">
    <source>
        <dbReference type="EMBL" id="MST61320.1"/>
    </source>
</evidence>
<feature type="domain" description="Thioester" evidence="5">
    <location>
        <begin position="90"/>
        <end position="157"/>
    </location>
</feature>
<organism evidence="8 9">
    <name type="scientific">Parafannyhessea umbonata</name>
    <dbReference type="NCBI Taxonomy" id="604330"/>
    <lineage>
        <taxon>Bacteria</taxon>
        <taxon>Bacillati</taxon>
        <taxon>Actinomycetota</taxon>
        <taxon>Coriobacteriia</taxon>
        <taxon>Coriobacteriales</taxon>
        <taxon>Atopobiaceae</taxon>
        <taxon>Parafannyhessea</taxon>
    </lineage>
</organism>
<reference evidence="8 9" key="1">
    <citation type="submission" date="2019-08" db="EMBL/GenBank/DDBJ databases">
        <title>In-depth cultivation of the pig gut microbiome towards novel bacterial diversity and tailored functional studies.</title>
        <authorList>
            <person name="Wylensek D."/>
            <person name="Hitch T.C.A."/>
            <person name="Clavel T."/>
        </authorList>
    </citation>
    <scope>NUCLEOTIDE SEQUENCE [LARGE SCALE GENOMIC DNA]</scope>
    <source>
        <strain evidence="8 9">WB01_CNA04</strain>
    </source>
</reference>
<evidence type="ECO:0000259" key="6">
    <source>
        <dbReference type="Pfam" id="PF17802"/>
    </source>
</evidence>
<evidence type="ECO:0000256" key="1">
    <source>
        <dbReference type="ARBA" id="ARBA00007257"/>
    </source>
</evidence>
<feature type="domain" description="T-Q ester bond containing" evidence="7">
    <location>
        <begin position="702"/>
        <end position="822"/>
    </location>
</feature>
<evidence type="ECO:0000259" key="7">
    <source>
        <dbReference type="Pfam" id="PF18202"/>
    </source>
</evidence>
<name>A0A6N7WXF4_9ACTN</name>
<feature type="domain" description="T-Q ester bond containing" evidence="7">
    <location>
        <begin position="581"/>
        <end position="699"/>
    </location>
</feature>
<evidence type="ECO:0000313" key="9">
    <source>
        <dbReference type="Proteomes" id="UP000434342"/>
    </source>
</evidence>
<feature type="compositionally biased region" description="Polar residues" evidence="4">
    <location>
        <begin position="764"/>
        <end position="779"/>
    </location>
</feature>
<protein>
    <submittedName>
        <fullName evidence="8">VaFE repeat-containing surface-anchored protein</fullName>
    </submittedName>
</protein>
<keyword evidence="2" id="KW-0964">Secreted</keyword>
<feature type="domain" description="T-Q ester bond containing" evidence="7">
    <location>
        <begin position="824"/>
        <end position="937"/>
    </location>
</feature>
<proteinExistence type="inferred from homology"/>
<dbReference type="AlphaFoldDB" id="A0A6N7WXF4"/>
<dbReference type="Gene3D" id="2.60.40.3930">
    <property type="match status" value="4"/>
</dbReference>
<dbReference type="InterPro" id="IPR013783">
    <property type="entry name" value="Ig-like_fold"/>
</dbReference>
<dbReference type="Proteomes" id="UP000434342">
    <property type="component" value="Unassembled WGS sequence"/>
</dbReference>
<feature type="compositionally biased region" description="Basic and acidic residues" evidence="4">
    <location>
        <begin position="1114"/>
        <end position="1126"/>
    </location>
</feature>
<feature type="domain" description="SpaA-like prealbumin fold" evidence="6">
    <location>
        <begin position="336"/>
        <end position="428"/>
    </location>
</feature>
<dbReference type="RefSeq" id="WP_154542431.1">
    <property type="nucleotide sequence ID" value="NZ_VUND01000004.1"/>
</dbReference>
<feature type="region of interest" description="Disordered" evidence="4">
    <location>
        <begin position="1044"/>
        <end position="1082"/>
    </location>
</feature>
<evidence type="ECO:0000256" key="2">
    <source>
        <dbReference type="ARBA" id="ARBA00022525"/>
    </source>
</evidence>
<dbReference type="EMBL" id="VUND01000004">
    <property type="protein sequence ID" value="MST61320.1"/>
    <property type="molecule type" value="Genomic_DNA"/>
</dbReference>
<dbReference type="NCBIfam" id="NF033903">
    <property type="entry name" value="VaFE_rpt"/>
    <property type="match status" value="4"/>
</dbReference>
<sequence>MKTMKVRARSARRALKAWRRDGGARRMQALALSVALVLSQLLGALTPTVAHAATGDTAYFYNDTSGDVGPFNAKTFGAYQRTDDASASGVAYCMDGELEGPGFGKVTYTCEGDADTVLGYIVANGYPNQTTIGGRALSAGEARAVTQMAIWYHRGYDLGKQGLSGEKLDLYELGVALCHEAEAYEASGGASLRCGTVWFATTDRQRMLLTSVPTGGVELVKSSSNHEVTDGNGSYSLAGAVYTVYSDEACTQAVATITTDADGRGSAEGLRAGSYWARETTPASGYALSQDVIALSVEAGRTTKATATDAPQTNPLGLVLAKADAETGEASPLGAASLAGAEFEVRYYAGQYDEGGLPEDATRTWTVTTGEDGTADLSSATGDELYRDASGNAVVPLGTVAIRETRAPEGYKASVGTFVTHVTAEGTSERVSTYAAPTVSEQVRRGDLELVKAESGSMRRLSGVPFRITSATTGESHVIVTDENGQAGTAASWNAHTSRTNANDSAAEGSWDASAGVWFSGAAGRGTAPDDSKGALPYDTYTVEELRCAANEGLRLVSVTVTVSRDAATVDLGTVDDDEGPRIATTLTGEGGEHLSEAAGKVTLTDEVAYENLVPGQEYELSGTLVDRGTGEAVTDGDGSPVTAKTKLVPKLSSGKAKVTFELDASGLAGRSVVAFEELSQGGTTVATHADVDDSDQTVLFPRIGTTATDAEDGSHEAAADGDVTITDEVAYENLVPGKEYELTGTLMDRETGEAVTGADGRAVTSTTRLTPESGSGSAEVTFSFDGSALAGRTVVAFETLSLGGREYAAHTDLSDQGQTVTFPGIRTTACDASDGDKVIDAAPGQKVTDTVAYSNLVPGATYRLTGRLVDRDSGRELATAEAEIAPEAADGTAEVAFDVDGSGLEGGSLVCTEELSRDGKVVAAHADLSDEGQTVSLPGIHTTATDAEDGDHEATASERVRITDRVEWSGLVAGREYTVSGTLVDGETGDPVRDADGTPVTASATFTADATSGSTDVTFEFDGSSLAGRDVVAFETITHEGKTVATHADLEDEGQTVSITEAPPETPNEEESKGGEGLPKTGDAGVPVAAIAGLCAAAGLSLAGARALRRHAAHDESEMRIERGPESGPDPLGGGEDDE</sequence>
<dbReference type="InterPro" id="IPR041033">
    <property type="entry name" value="SpaA_PFL_dom_1"/>
</dbReference>
<dbReference type="SUPFAM" id="SSF49478">
    <property type="entry name" value="Cna protein B-type domain"/>
    <property type="match status" value="1"/>
</dbReference>
<dbReference type="NCBIfam" id="TIGR03934">
    <property type="entry name" value="TQXA_dom"/>
    <property type="match status" value="1"/>
</dbReference>
<accession>A0A6N7WXF4</accession>